<dbReference type="InterPro" id="IPR050529">
    <property type="entry name" value="CYP450_sterol_14alpha_dmase"/>
</dbReference>
<organism evidence="8 9">
    <name type="scientific">Saccharata proteae CBS 121410</name>
    <dbReference type="NCBI Taxonomy" id="1314787"/>
    <lineage>
        <taxon>Eukaryota</taxon>
        <taxon>Fungi</taxon>
        <taxon>Dikarya</taxon>
        <taxon>Ascomycota</taxon>
        <taxon>Pezizomycotina</taxon>
        <taxon>Dothideomycetes</taxon>
        <taxon>Dothideomycetes incertae sedis</taxon>
        <taxon>Botryosphaeriales</taxon>
        <taxon>Saccharataceae</taxon>
        <taxon>Saccharata</taxon>
    </lineage>
</organism>
<dbReference type="Pfam" id="PF00067">
    <property type="entry name" value="p450"/>
    <property type="match status" value="1"/>
</dbReference>
<proteinExistence type="inferred from homology"/>
<dbReference type="EMBL" id="ML978718">
    <property type="protein sequence ID" value="KAF2088039.1"/>
    <property type="molecule type" value="Genomic_DNA"/>
</dbReference>
<dbReference type="InterPro" id="IPR017972">
    <property type="entry name" value="Cyt_P450_CS"/>
</dbReference>
<dbReference type="GO" id="GO:0020037">
    <property type="term" value="F:heme binding"/>
    <property type="evidence" value="ECO:0007669"/>
    <property type="project" value="InterPro"/>
</dbReference>
<keyword evidence="3 6" id="KW-0349">Heme</keyword>
<evidence type="ECO:0000256" key="3">
    <source>
        <dbReference type="ARBA" id="ARBA00022617"/>
    </source>
</evidence>
<sequence>MISTLTQLACQIDQKSWLFIGLTAVYCVWRWWRFTIEPALHPERPKPLPYLVPFLGNAISFLSEGNETISRGRKYFNNSPEPFALTIFGGTVYIISNAKDISTVWRRSTDLTFDAYVKALMVSIGLSPDGVHKMLHFQPSSSSPREKTTIAFPNPNKKPAMGLSRGMFEHQLHPGQRFDKLQSALLGRIDGMMTWSFLSTSKKAILAASEDKESRTVSLVAWIQYILMDSSTRAFFGNSLLDDIDPELLDHFSCFDDRSWQLIFSIPRPWSGKMLAALARVQGSLSRYFELPKERRSDASWLIQAMEAEMVAAGINTTDVAANVFLIYWGINANAWKVAFWLLTHLIFDPSLLISTRSEISQAAVHSPTPSAFYANLEACPHLMAAYHETLRLTVGSIGTRDVTTPTHIGGKQLQPGARIIIPFRSMLTDTSAFGPDSTTFDSARFLNNPELAYSPYYKPFGGGDTYCPGRFLAKAEVVTVVALAVLRFDLRRKHEGMGFPEREGNVPFLGTMKPARGQDVVLRVEKAEG</sequence>
<gene>
    <name evidence="8" type="ORF">K490DRAFT_73472</name>
</gene>
<evidence type="ECO:0000256" key="6">
    <source>
        <dbReference type="PIRSR" id="PIRSR602403-1"/>
    </source>
</evidence>
<dbReference type="AlphaFoldDB" id="A0A9P4HXU4"/>
<name>A0A9P4HXU4_9PEZI</name>
<dbReference type="GO" id="GO:0005506">
    <property type="term" value="F:iron ion binding"/>
    <property type="evidence" value="ECO:0007669"/>
    <property type="project" value="InterPro"/>
</dbReference>
<dbReference type="PRINTS" id="PR00465">
    <property type="entry name" value="EP450IV"/>
</dbReference>
<evidence type="ECO:0000313" key="9">
    <source>
        <dbReference type="Proteomes" id="UP000799776"/>
    </source>
</evidence>
<keyword evidence="9" id="KW-1185">Reference proteome</keyword>
<dbReference type="CDD" id="cd11040">
    <property type="entry name" value="CYP7_CYP8-like"/>
    <property type="match status" value="1"/>
</dbReference>
<protein>
    <submittedName>
        <fullName evidence="8">Cytochrome P450</fullName>
    </submittedName>
</protein>
<feature type="binding site" description="axial binding residue" evidence="6">
    <location>
        <position position="468"/>
    </location>
    <ligand>
        <name>heme</name>
        <dbReference type="ChEBI" id="CHEBI:30413"/>
    </ligand>
    <ligandPart>
        <name>Fe</name>
        <dbReference type="ChEBI" id="CHEBI:18248"/>
    </ligandPart>
</feature>
<evidence type="ECO:0000256" key="2">
    <source>
        <dbReference type="ARBA" id="ARBA00010617"/>
    </source>
</evidence>
<evidence type="ECO:0000256" key="5">
    <source>
        <dbReference type="ARBA" id="ARBA00023004"/>
    </source>
</evidence>
<dbReference type="InterPro" id="IPR002403">
    <property type="entry name" value="Cyt_P450_E_grp-IV"/>
</dbReference>
<keyword evidence="4 6" id="KW-0479">Metal-binding</keyword>
<dbReference type="GO" id="GO:0008395">
    <property type="term" value="F:steroid hydroxylase activity"/>
    <property type="evidence" value="ECO:0007669"/>
    <property type="project" value="TreeGrafter"/>
</dbReference>
<comment type="cofactor">
    <cofactor evidence="1 6">
        <name>heme</name>
        <dbReference type="ChEBI" id="CHEBI:30413"/>
    </cofactor>
</comment>
<dbReference type="PROSITE" id="PS00086">
    <property type="entry name" value="CYTOCHROME_P450"/>
    <property type="match status" value="1"/>
</dbReference>
<dbReference type="PANTHER" id="PTHR24304">
    <property type="entry name" value="CYTOCHROME P450 FAMILY 7"/>
    <property type="match status" value="1"/>
</dbReference>
<evidence type="ECO:0000313" key="8">
    <source>
        <dbReference type="EMBL" id="KAF2088039.1"/>
    </source>
</evidence>
<reference evidence="8" key="1">
    <citation type="journal article" date="2020" name="Stud. Mycol.">
        <title>101 Dothideomycetes genomes: a test case for predicting lifestyles and emergence of pathogens.</title>
        <authorList>
            <person name="Haridas S."/>
            <person name="Albert R."/>
            <person name="Binder M."/>
            <person name="Bloem J."/>
            <person name="Labutti K."/>
            <person name="Salamov A."/>
            <person name="Andreopoulos B."/>
            <person name="Baker S."/>
            <person name="Barry K."/>
            <person name="Bills G."/>
            <person name="Bluhm B."/>
            <person name="Cannon C."/>
            <person name="Castanera R."/>
            <person name="Culley D."/>
            <person name="Daum C."/>
            <person name="Ezra D."/>
            <person name="Gonzalez J."/>
            <person name="Henrissat B."/>
            <person name="Kuo A."/>
            <person name="Liang C."/>
            <person name="Lipzen A."/>
            <person name="Lutzoni F."/>
            <person name="Magnuson J."/>
            <person name="Mondo S."/>
            <person name="Nolan M."/>
            <person name="Ohm R."/>
            <person name="Pangilinan J."/>
            <person name="Park H.-J."/>
            <person name="Ramirez L."/>
            <person name="Alfaro M."/>
            <person name="Sun H."/>
            <person name="Tritt A."/>
            <person name="Yoshinaga Y."/>
            <person name="Zwiers L.-H."/>
            <person name="Turgeon B."/>
            <person name="Goodwin S."/>
            <person name="Spatafora J."/>
            <person name="Crous P."/>
            <person name="Grigoriev I."/>
        </authorList>
    </citation>
    <scope>NUCLEOTIDE SEQUENCE</scope>
    <source>
        <strain evidence="8">CBS 121410</strain>
    </source>
</reference>
<evidence type="ECO:0000256" key="4">
    <source>
        <dbReference type="ARBA" id="ARBA00022723"/>
    </source>
</evidence>
<keyword evidence="5 6" id="KW-0408">Iron</keyword>
<evidence type="ECO:0000256" key="7">
    <source>
        <dbReference type="RuleBase" id="RU000461"/>
    </source>
</evidence>
<dbReference type="InterPro" id="IPR036396">
    <property type="entry name" value="Cyt_P450_sf"/>
</dbReference>
<dbReference type="OrthoDB" id="1470350at2759"/>
<keyword evidence="7" id="KW-0560">Oxidoreductase</keyword>
<comment type="caution">
    <text evidence="8">The sequence shown here is derived from an EMBL/GenBank/DDBJ whole genome shotgun (WGS) entry which is preliminary data.</text>
</comment>
<dbReference type="InterPro" id="IPR001128">
    <property type="entry name" value="Cyt_P450"/>
</dbReference>
<keyword evidence="7" id="KW-0503">Monooxygenase</keyword>
<dbReference type="PANTHER" id="PTHR24304:SF2">
    <property type="entry name" value="24-HYDROXYCHOLESTEROL 7-ALPHA-HYDROXYLASE"/>
    <property type="match status" value="1"/>
</dbReference>
<dbReference type="GO" id="GO:0016705">
    <property type="term" value="F:oxidoreductase activity, acting on paired donors, with incorporation or reduction of molecular oxygen"/>
    <property type="evidence" value="ECO:0007669"/>
    <property type="project" value="InterPro"/>
</dbReference>
<dbReference type="Gene3D" id="1.10.630.10">
    <property type="entry name" value="Cytochrome P450"/>
    <property type="match status" value="1"/>
</dbReference>
<dbReference type="Proteomes" id="UP000799776">
    <property type="component" value="Unassembled WGS sequence"/>
</dbReference>
<dbReference type="SUPFAM" id="SSF48264">
    <property type="entry name" value="Cytochrome P450"/>
    <property type="match status" value="1"/>
</dbReference>
<accession>A0A9P4HXU4</accession>
<comment type="similarity">
    <text evidence="2 7">Belongs to the cytochrome P450 family.</text>
</comment>
<evidence type="ECO:0000256" key="1">
    <source>
        <dbReference type="ARBA" id="ARBA00001971"/>
    </source>
</evidence>